<dbReference type="PANTHER" id="PTHR10438:SF394">
    <property type="entry name" value="THIOREDOXIN-LIKE PROTEIN CXXS2-RELATED"/>
    <property type="match status" value="1"/>
</dbReference>
<dbReference type="EMBL" id="JBJUIK010000008">
    <property type="protein sequence ID" value="KAL3521334.1"/>
    <property type="molecule type" value="Genomic_DNA"/>
</dbReference>
<dbReference type="SUPFAM" id="SSF52833">
    <property type="entry name" value="Thioredoxin-like"/>
    <property type="match status" value="1"/>
</dbReference>
<evidence type="ECO:0000313" key="3">
    <source>
        <dbReference type="Proteomes" id="UP001630127"/>
    </source>
</evidence>
<accession>A0ABD2ZPP5</accession>
<proteinExistence type="predicted"/>
<evidence type="ECO:0000313" key="2">
    <source>
        <dbReference type="EMBL" id="KAL3521334.1"/>
    </source>
</evidence>
<dbReference type="Pfam" id="PF00085">
    <property type="entry name" value="Thioredoxin"/>
    <property type="match status" value="1"/>
</dbReference>
<dbReference type="PANTHER" id="PTHR10438">
    <property type="entry name" value="THIOREDOXIN"/>
    <property type="match status" value="1"/>
</dbReference>
<reference evidence="2 3" key="1">
    <citation type="submission" date="2024-11" db="EMBL/GenBank/DDBJ databases">
        <title>A near-complete genome assembly of Cinchona calisaya.</title>
        <authorList>
            <person name="Lian D.C."/>
            <person name="Zhao X.W."/>
            <person name="Wei L."/>
        </authorList>
    </citation>
    <scope>NUCLEOTIDE SEQUENCE [LARGE SCALE GENOMIC DNA]</scope>
    <source>
        <tissue evidence="2">Nenye</tissue>
    </source>
</reference>
<protein>
    <recommendedName>
        <fullName evidence="1">Thioredoxin domain-containing protein</fullName>
    </recommendedName>
</protein>
<dbReference type="CDD" id="cd02947">
    <property type="entry name" value="TRX_family"/>
    <property type="match status" value="1"/>
</dbReference>
<dbReference type="InterPro" id="IPR036249">
    <property type="entry name" value="Thioredoxin-like_sf"/>
</dbReference>
<dbReference type="AlphaFoldDB" id="A0ABD2ZPP5"/>
<comment type="caution">
    <text evidence="2">The sequence shown here is derived from an EMBL/GenBank/DDBJ whole genome shotgun (WGS) entry which is preliminary data.</text>
</comment>
<name>A0ABD2ZPP5_9GENT</name>
<sequence length="143" mass="15919">MGHCWTKLNTGNNEDSQCPTIGELASRNVHLVTTVDKWEEKLSEANKDGKILVVNFSASWCNPCRFLAPAYNELSDKHPSMIFITLDVDQLPELSNSWEVKATPTIFFLKEGRQVDKVVGCNKQELQKKAMALAESCSSLTAS</sequence>
<evidence type="ECO:0000259" key="1">
    <source>
        <dbReference type="PROSITE" id="PS51352"/>
    </source>
</evidence>
<organism evidence="2 3">
    <name type="scientific">Cinchona calisaya</name>
    <dbReference type="NCBI Taxonomy" id="153742"/>
    <lineage>
        <taxon>Eukaryota</taxon>
        <taxon>Viridiplantae</taxon>
        <taxon>Streptophyta</taxon>
        <taxon>Embryophyta</taxon>
        <taxon>Tracheophyta</taxon>
        <taxon>Spermatophyta</taxon>
        <taxon>Magnoliopsida</taxon>
        <taxon>eudicotyledons</taxon>
        <taxon>Gunneridae</taxon>
        <taxon>Pentapetalae</taxon>
        <taxon>asterids</taxon>
        <taxon>lamiids</taxon>
        <taxon>Gentianales</taxon>
        <taxon>Rubiaceae</taxon>
        <taxon>Cinchonoideae</taxon>
        <taxon>Cinchoneae</taxon>
        <taxon>Cinchona</taxon>
    </lineage>
</organism>
<dbReference type="Gene3D" id="3.40.30.10">
    <property type="entry name" value="Glutaredoxin"/>
    <property type="match status" value="1"/>
</dbReference>
<keyword evidence="3" id="KW-1185">Reference proteome</keyword>
<feature type="domain" description="Thioredoxin" evidence="1">
    <location>
        <begin position="19"/>
        <end position="135"/>
    </location>
</feature>
<dbReference type="PRINTS" id="PR00421">
    <property type="entry name" value="THIOREDOXIN"/>
</dbReference>
<dbReference type="Proteomes" id="UP001630127">
    <property type="component" value="Unassembled WGS sequence"/>
</dbReference>
<gene>
    <name evidence="2" type="ORF">ACH5RR_019483</name>
</gene>
<dbReference type="InterPro" id="IPR050620">
    <property type="entry name" value="Thioredoxin_H-type-like"/>
</dbReference>
<dbReference type="InterPro" id="IPR013766">
    <property type="entry name" value="Thioredoxin_domain"/>
</dbReference>
<dbReference type="PROSITE" id="PS51352">
    <property type="entry name" value="THIOREDOXIN_2"/>
    <property type="match status" value="1"/>
</dbReference>